<dbReference type="AlphaFoldDB" id="A0A0B4XT62"/>
<sequence>MPIYNVTLLNDDGVVLALCPAFPEVVSVGNTEAEALENVIEAIELAIECRLKDGEPMPEPASPGAHEHQVTVSVQ</sequence>
<evidence type="ECO:0000313" key="2">
    <source>
        <dbReference type="EMBL" id="AJD49703.1"/>
    </source>
</evidence>
<dbReference type="InterPro" id="IPR051404">
    <property type="entry name" value="TA_system_antitoxin"/>
</dbReference>
<accession>A0A0B4XT62</accession>
<dbReference type="SUPFAM" id="SSF143100">
    <property type="entry name" value="TTHA1013/TTHA0281-like"/>
    <property type="match status" value="1"/>
</dbReference>
<dbReference type="InterPro" id="IPR035069">
    <property type="entry name" value="TTHA1013/TTHA0281-like"/>
</dbReference>
<dbReference type="RefSeq" id="WP_008733173.1">
    <property type="nucleotide sequence ID" value="NZ_CP004387.1"/>
</dbReference>
<evidence type="ECO:0000256" key="1">
    <source>
        <dbReference type="SAM" id="MobiDB-lite"/>
    </source>
</evidence>
<dbReference type="STRING" id="391936.S7S_16455"/>
<dbReference type="Proteomes" id="UP000006764">
    <property type="component" value="Chromosome"/>
</dbReference>
<reference evidence="2 3" key="1">
    <citation type="journal article" date="2012" name="J. Bacteriol.">
        <title>Genome sequence of an alkane-degrading bacterium, Alcanivorax pacificus type strain W11-5, isolated from deep sea sediment.</title>
        <authorList>
            <person name="Lai Q."/>
            <person name="Shao Z."/>
        </authorList>
    </citation>
    <scope>NUCLEOTIDE SEQUENCE [LARGE SCALE GENOMIC DNA]</scope>
    <source>
        <strain evidence="2 3">W11-5</strain>
    </source>
</reference>
<protein>
    <recommendedName>
        <fullName evidence="4">HicB-like antitoxin of toxin-antitoxin system domain-containing protein</fullName>
    </recommendedName>
</protein>
<dbReference type="Gene3D" id="3.30.160.250">
    <property type="match status" value="1"/>
</dbReference>
<feature type="region of interest" description="Disordered" evidence="1">
    <location>
        <begin position="53"/>
        <end position="75"/>
    </location>
</feature>
<gene>
    <name evidence="2" type="ORF">S7S_16455</name>
</gene>
<evidence type="ECO:0000313" key="3">
    <source>
        <dbReference type="Proteomes" id="UP000006764"/>
    </source>
</evidence>
<name>A0A0B4XT62_9GAMM</name>
<proteinExistence type="predicted"/>
<dbReference type="EMBL" id="CP004387">
    <property type="protein sequence ID" value="AJD49703.1"/>
    <property type="molecule type" value="Genomic_DNA"/>
</dbReference>
<dbReference type="PANTHER" id="PTHR34504">
    <property type="entry name" value="ANTITOXIN HICB"/>
    <property type="match status" value="1"/>
</dbReference>
<dbReference type="PANTHER" id="PTHR34504:SF2">
    <property type="entry name" value="UPF0150 PROTEIN SSL0259"/>
    <property type="match status" value="1"/>
</dbReference>
<keyword evidence="3" id="KW-1185">Reference proteome</keyword>
<dbReference type="KEGG" id="apac:S7S_16455"/>
<organism evidence="2 3">
    <name type="scientific">Isoalcanivorax pacificus W11-5</name>
    <dbReference type="NCBI Taxonomy" id="391936"/>
    <lineage>
        <taxon>Bacteria</taxon>
        <taxon>Pseudomonadati</taxon>
        <taxon>Pseudomonadota</taxon>
        <taxon>Gammaproteobacteria</taxon>
        <taxon>Oceanospirillales</taxon>
        <taxon>Alcanivoracaceae</taxon>
        <taxon>Isoalcanivorax</taxon>
    </lineage>
</organism>
<dbReference type="HOGENOM" id="CLU_2662922_0_0_6"/>
<evidence type="ECO:0008006" key="4">
    <source>
        <dbReference type="Google" id="ProtNLM"/>
    </source>
</evidence>